<dbReference type="Pfam" id="PF08968">
    <property type="entry name" value="DUF1885"/>
    <property type="match status" value="1"/>
</dbReference>
<proteinExistence type="predicted"/>
<keyword evidence="2" id="KW-1185">Reference proteome</keyword>
<gene>
    <name evidence="1" type="ORF">EDD68_10852</name>
</gene>
<dbReference type="Gene3D" id="3.30.310.120">
    <property type="entry name" value="Rbstp2229 like protein"/>
    <property type="match status" value="1"/>
</dbReference>
<sequence>MGRSAYIYPKKGGIQLEKVKELLSYFQQITTKTGEQLNWKYDDRAFPYTIEEKVDEELGSYLLLKGKDENYDHLLIGVNENEEDGYVQITLPESATHGDKGKGNELAKFLAKKIKGNLKLFNGRVMPF</sequence>
<evidence type="ECO:0000313" key="2">
    <source>
        <dbReference type="Proteomes" id="UP000294650"/>
    </source>
</evidence>
<dbReference type="SUPFAM" id="SSF111171">
    <property type="entry name" value="Rbstp2229 protein"/>
    <property type="match status" value="1"/>
</dbReference>
<dbReference type="RefSeq" id="WP_132371633.1">
    <property type="nucleotide sequence ID" value="NZ_SMAN01000008.1"/>
</dbReference>
<organism evidence="1 2">
    <name type="scientific">Melghiribacillus thermohalophilus</name>
    <dbReference type="NCBI Taxonomy" id="1324956"/>
    <lineage>
        <taxon>Bacteria</taxon>
        <taxon>Bacillati</taxon>
        <taxon>Bacillota</taxon>
        <taxon>Bacilli</taxon>
        <taxon>Bacillales</taxon>
        <taxon>Bacillaceae</taxon>
        <taxon>Melghiribacillus</taxon>
    </lineage>
</organism>
<accession>A0A4V2V1V1</accession>
<protein>
    <submittedName>
        <fullName evidence="1">Uncharacterized protein DUF1885</fullName>
    </submittedName>
</protein>
<dbReference type="Proteomes" id="UP000294650">
    <property type="component" value="Unassembled WGS sequence"/>
</dbReference>
<dbReference type="OrthoDB" id="2966171at2"/>
<dbReference type="InterPro" id="IPR036294">
    <property type="entry name" value="Rbstp2229-like_sf"/>
</dbReference>
<comment type="caution">
    <text evidence="1">The sequence shown here is derived from an EMBL/GenBank/DDBJ whole genome shotgun (WGS) entry which is preliminary data.</text>
</comment>
<reference evidence="1 2" key="1">
    <citation type="submission" date="2019-03" db="EMBL/GenBank/DDBJ databases">
        <title>Genomic Encyclopedia of Type Strains, Phase IV (KMG-IV): sequencing the most valuable type-strain genomes for metagenomic binning, comparative biology and taxonomic classification.</title>
        <authorList>
            <person name="Goeker M."/>
        </authorList>
    </citation>
    <scope>NUCLEOTIDE SEQUENCE [LARGE SCALE GENOMIC DNA]</scope>
    <source>
        <strain evidence="1 2">DSM 25894</strain>
    </source>
</reference>
<name>A0A4V2V1V1_9BACI</name>
<dbReference type="InterPro" id="IPR015062">
    <property type="entry name" value="DUF1885"/>
</dbReference>
<dbReference type="Gene3D" id="1.20.5.850">
    <property type="entry name" value="Rbstp2229 protein"/>
    <property type="match status" value="1"/>
</dbReference>
<evidence type="ECO:0000313" key="1">
    <source>
        <dbReference type="EMBL" id="TCT22632.1"/>
    </source>
</evidence>
<dbReference type="AlphaFoldDB" id="A0A4V2V1V1"/>
<dbReference type="EMBL" id="SMAN01000008">
    <property type="protein sequence ID" value="TCT22632.1"/>
    <property type="molecule type" value="Genomic_DNA"/>
</dbReference>